<reference evidence="10" key="2">
    <citation type="submission" date="2017-05" db="EMBL/GenBank/DDBJ databases">
        <title>Improved OligoMM genomes.</title>
        <authorList>
            <person name="Garzetti D."/>
        </authorList>
    </citation>
    <scope>NUCLEOTIDE SEQUENCE [LARGE SCALE GENOMIC DNA]</scope>
    <source>
        <strain evidence="10">KB18</strain>
    </source>
</reference>
<dbReference type="CDD" id="cd07930">
    <property type="entry name" value="bacterial_phosphagen_kinase"/>
    <property type="match status" value="1"/>
</dbReference>
<dbReference type="GO" id="GO:1990424">
    <property type="term" value="F:protein arginine kinase activity"/>
    <property type="evidence" value="ECO:0007669"/>
    <property type="project" value="UniProtKB-EC"/>
</dbReference>
<dbReference type="GO" id="GO:0046314">
    <property type="term" value="P:phosphocreatine biosynthetic process"/>
    <property type="evidence" value="ECO:0007669"/>
    <property type="project" value="InterPro"/>
</dbReference>
<keyword evidence="4 5" id="KW-0067">ATP-binding</keyword>
<dbReference type="EMBL" id="CP021422">
    <property type="protein sequence ID" value="ASB40057.1"/>
    <property type="molecule type" value="Genomic_DNA"/>
</dbReference>
<dbReference type="GO" id="GO:0004111">
    <property type="term" value="F:creatine kinase activity"/>
    <property type="evidence" value="ECO:0007669"/>
    <property type="project" value="InterPro"/>
</dbReference>
<evidence type="ECO:0000259" key="7">
    <source>
        <dbReference type="PROSITE" id="PS51510"/>
    </source>
</evidence>
<sequence>MSEKDSRKWYEKTGESGDTVCSTRVRLARNLARVPFPDRAGPEDKGRVIEQVRAAIMNSNSVISREFSFCELSKLSKEAAVSLAERHIVSPEFIADRRGKAVLINEDESVSIMVNEEDHVRIQVLREGQALSEALETADRIDTLLSENLDFAYDKEFGYLTQCPTNLGTGMRASLTLHLPALTEAGAMGRIGENLSKLGFALRGAFGEGSKAVGDMYQLSNQITLGLTEKQAVENLLSVAGQLTEQEKRLREELCETTAWQDRIARAAGVLKSARLMSGEEAAGLLSLVRLGLAQGLLSGADMGAVNGLTVRVQPATLISSAGRQLEPGERDRIRADILRDTLKNLNIT</sequence>
<evidence type="ECO:0000313" key="10">
    <source>
        <dbReference type="Proteomes" id="UP000196710"/>
    </source>
</evidence>
<evidence type="ECO:0000256" key="5">
    <source>
        <dbReference type="PROSITE-ProRule" id="PRU00843"/>
    </source>
</evidence>
<dbReference type="GO" id="GO:0005524">
    <property type="term" value="F:ATP binding"/>
    <property type="evidence" value="ECO:0007669"/>
    <property type="project" value="UniProtKB-UniRule"/>
</dbReference>
<dbReference type="PROSITE" id="PS51510">
    <property type="entry name" value="PHOSPHAGEN_KINASE_C"/>
    <property type="match status" value="1"/>
</dbReference>
<dbReference type="SUPFAM" id="SSF55931">
    <property type="entry name" value="Glutamine synthetase/guanido kinase"/>
    <property type="match status" value="1"/>
</dbReference>
<evidence type="ECO:0000313" key="9">
    <source>
        <dbReference type="EMBL" id="QQR29347.1"/>
    </source>
</evidence>
<proteinExistence type="inferred from homology"/>
<gene>
    <name evidence="8" type="ORF">ADH66_04920</name>
    <name evidence="9" type="ORF">I5Q82_14995</name>
</gene>
<dbReference type="InterPro" id="IPR000749">
    <property type="entry name" value="ATP-guanido_PTrfase"/>
</dbReference>
<comment type="similarity">
    <text evidence="5 6">Belongs to the ATP:guanido phosphotransferase family.</text>
</comment>
<reference evidence="8" key="1">
    <citation type="journal article" date="2017" name="Genome Announc.">
        <title>High-Quality Whole-Genome Sequences of the Oligo-Mouse-Microbiota Bacterial Community.</title>
        <authorList>
            <person name="Garzetti D."/>
            <person name="Brugiroux S."/>
            <person name="Bunk B."/>
            <person name="Pukall R."/>
            <person name="McCoy K.D."/>
            <person name="Macpherson A.J."/>
            <person name="Stecher B."/>
        </authorList>
    </citation>
    <scope>NUCLEOTIDE SEQUENCE</scope>
    <source>
        <strain evidence="8">KB18</strain>
    </source>
</reference>
<dbReference type="Gene3D" id="3.30.590.10">
    <property type="entry name" value="Glutamine synthetase/guanido kinase, catalytic domain"/>
    <property type="match status" value="1"/>
</dbReference>
<reference evidence="9 11" key="3">
    <citation type="submission" date="2020-11" db="EMBL/GenBank/DDBJ databases">
        <title>Closed and high quality bacterial genomes of the OMM12 community.</title>
        <authorList>
            <person name="Marbouty M."/>
            <person name="Lamy-Besnier Q."/>
            <person name="Debarbieux L."/>
            <person name="Koszul R."/>
        </authorList>
    </citation>
    <scope>NUCLEOTIDE SEQUENCE [LARGE SCALE GENOMIC DNA]</scope>
    <source>
        <strain evidence="9 11">KB18</strain>
    </source>
</reference>
<dbReference type="KEGG" id="amur:ADH66_04920"/>
<dbReference type="Proteomes" id="UP000596035">
    <property type="component" value="Chromosome"/>
</dbReference>
<keyword evidence="10" id="KW-1185">Reference proteome</keyword>
<dbReference type="EMBL" id="CP065321">
    <property type="protein sequence ID" value="QQR29347.1"/>
    <property type="molecule type" value="Genomic_DNA"/>
</dbReference>
<feature type="binding site" evidence="5">
    <location>
        <begin position="172"/>
        <end position="176"/>
    </location>
    <ligand>
        <name>ATP</name>
        <dbReference type="ChEBI" id="CHEBI:30616"/>
    </ligand>
</feature>
<name>A0A1Z2XNP5_9FIRM</name>
<evidence type="ECO:0000256" key="6">
    <source>
        <dbReference type="RuleBase" id="RU000505"/>
    </source>
</evidence>
<organism evidence="9 11">
    <name type="scientific">Acutalibacter muris</name>
    <dbReference type="NCBI Taxonomy" id="1796620"/>
    <lineage>
        <taxon>Bacteria</taxon>
        <taxon>Bacillati</taxon>
        <taxon>Bacillota</taxon>
        <taxon>Clostridia</taxon>
        <taxon>Eubacteriales</taxon>
        <taxon>Acutalibacteraceae</taxon>
        <taxon>Acutalibacter</taxon>
    </lineage>
</organism>
<feature type="domain" description="Phosphagen kinase C-terminal" evidence="7">
    <location>
        <begin position="19"/>
        <end position="250"/>
    </location>
</feature>
<accession>A0A1Z2XNP5</accession>
<evidence type="ECO:0000313" key="8">
    <source>
        <dbReference type="EMBL" id="ASB40057.1"/>
    </source>
</evidence>
<evidence type="ECO:0000256" key="3">
    <source>
        <dbReference type="ARBA" id="ARBA00022777"/>
    </source>
</evidence>
<dbReference type="InterPro" id="IPR022415">
    <property type="entry name" value="ATP-guanido_PTrfase_AS"/>
</dbReference>
<protein>
    <submittedName>
        <fullName evidence="9">Protein arginine kinase</fullName>
        <ecNumber evidence="9">2.7.14.1</ecNumber>
    </submittedName>
</protein>
<feature type="binding site" evidence="5">
    <location>
        <begin position="22"/>
        <end position="26"/>
    </location>
    <ligand>
        <name>ATP</name>
        <dbReference type="ChEBI" id="CHEBI:30616"/>
    </ligand>
</feature>
<keyword evidence="2 5" id="KW-0547">Nucleotide-binding</keyword>
<dbReference type="Pfam" id="PF00217">
    <property type="entry name" value="ATP-gua_Ptrans"/>
    <property type="match status" value="1"/>
</dbReference>
<feature type="binding site" evidence="5">
    <location>
        <position position="121"/>
    </location>
    <ligand>
        <name>ATP</name>
        <dbReference type="ChEBI" id="CHEBI:30616"/>
    </ligand>
</feature>
<dbReference type="PANTHER" id="PTHR11547:SF38">
    <property type="entry name" value="ARGININE KINASE 1-RELATED"/>
    <property type="match status" value="1"/>
</dbReference>
<evidence type="ECO:0000256" key="4">
    <source>
        <dbReference type="ARBA" id="ARBA00022840"/>
    </source>
</evidence>
<evidence type="ECO:0000256" key="1">
    <source>
        <dbReference type="ARBA" id="ARBA00022679"/>
    </source>
</evidence>
<keyword evidence="1 5" id="KW-0808">Transferase</keyword>
<dbReference type="PANTHER" id="PTHR11547">
    <property type="entry name" value="ARGININE OR CREATINE KINASE"/>
    <property type="match status" value="1"/>
</dbReference>
<dbReference type="GO" id="GO:0005615">
    <property type="term" value="C:extracellular space"/>
    <property type="evidence" value="ECO:0007669"/>
    <property type="project" value="TreeGrafter"/>
</dbReference>
<feature type="binding site" evidence="5">
    <location>
        <begin position="203"/>
        <end position="208"/>
    </location>
    <ligand>
        <name>ATP</name>
        <dbReference type="ChEBI" id="CHEBI:30616"/>
    </ligand>
</feature>
<dbReference type="PROSITE" id="PS00112">
    <property type="entry name" value="PHOSPHAGEN_KINASE"/>
    <property type="match status" value="1"/>
</dbReference>
<dbReference type="AlphaFoldDB" id="A0A1Z2XNP5"/>
<dbReference type="RefSeq" id="WP_066534923.1">
    <property type="nucleotide sequence ID" value="NZ_CP021422.1"/>
</dbReference>
<dbReference type="NCBIfam" id="NF002194">
    <property type="entry name" value="PRK01059.1-4"/>
    <property type="match status" value="1"/>
</dbReference>
<dbReference type="Proteomes" id="UP000196710">
    <property type="component" value="Chromosome"/>
</dbReference>
<evidence type="ECO:0000256" key="2">
    <source>
        <dbReference type="ARBA" id="ARBA00022741"/>
    </source>
</evidence>
<dbReference type="EC" id="2.7.14.1" evidence="9"/>
<keyword evidence="3 5" id="KW-0418">Kinase</keyword>
<feature type="binding site" evidence="5">
    <location>
        <position position="87"/>
    </location>
    <ligand>
        <name>ATP</name>
        <dbReference type="ChEBI" id="CHEBI:30616"/>
    </ligand>
</feature>
<evidence type="ECO:0000313" key="11">
    <source>
        <dbReference type="Proteomes" id="UP000596035"/>
    </source>
</evidence>
<dbReference type="InterPro" id="IPR022414">
    <property type="entry name" value="ATP-guanido_PTrfase_cat"/>
</dbReference>
<dbReference type="InterPro" id="IPR014746">
    <property type="entry name" value="Gln_synth/guanido_kin_cat_dom"/>
</dbReference>
<dbReference type="InterPro" id="IPR023660">
    <property type="entry name" value="Arg_Kinase"/>
</dbReference>